<dbReference type="Gene3D" id="3.30.930.10">
    <property type="entry name" value="Bira Bifunctional Protein, Domain 2"/>
    <property type="match status" value="1"/>
</dbReference>
<dbReference type="InterPro" id="IPR004408">
    <property type="entry name" value="Biotin_CoA_COase_ligase"/>
</dbReference>
<dbReference type="GO" id="GO:0005737">
    <property type="term" value="C:cytoplasm"/>
    <property type="evidence" value="ECO:0007669"/>
    <property type="project" value="TreeGrafter"/>
</dbReference>
<evidence type="ECO:0000313" key="3">
    <source>
        <dbReference type="EMBL" id="GAG79603.1"/>
    </source>
</evidence>
<comment type="caution">
    <text evidence="3">The sequence shown here is derived from an EMBL/GenBank/DDBJ whole genome shotgun (WGS) entry which is preliminary data.</text>
</comment>
<dbReference type="SUPFAM" id="SSF55681">
    <property type="entry name" value="Class II aaRS and biotin synthetases"/>
    <property type="match status" value="1"/>
</dbReference>
<proteinExistence type="predicted"/>
<reference evidence="3" key="1">
    <citation type="journal article" date="2014" name="Front. Microbiol.">
        <title>High frequency of phylogenetically diverse reductive dehalogenase-homologous genes in deep subseafloor sedimentary metagenomes.</title>
        <authorList>
            <person name="Kawai M."/>
            <person name="Futagami T."/>
            <person name="Toyoda A."/>
            <person name="Takaki Y."/>
            <person name="Nishi S."/>
            <person name="Hori S."/>
            <person name="Arai W."/>
            <person name="Tsubouchi T."/>
            <person name="Morono Y."/>
            <person name="Uchiyama I."/>
            <person name="Ito T."/>
            <person name="Fujiyama A."/>
            <person name="Inagaki F."/>
            <person name="Takami H."/>
        </authorList>
    </citation>
    <scope>NUCLEOTIDE SEQUENCE</scope>
    <source>
        <strain evidence="3">Expedition CK06-06</strain>
    </source>
</reference>
<dbReference type="EMBL" id="BART01016272">
    <property type="protein sequence ID" value="GAG79603.1"/>
    <property type="molecule type" value="Genomic_DNA"/>
</dbReference>
<evidence type="ECO:0000259" key="2">
    <source>
        <dbReference type="PROSITE" id="PS51733"/>
    </source>
</evidence>
<evidence type="ECO:0000256" key="1">
    <source>
        <dbReference type="ARBA" id="ARBA00022598"/>
    </source>
</evidence>
<accession>X1B608</accession>
<dbReference type="Pfam" id="PF03099">
    <property type="entry name" value="BPL_LplA_LipB"/>
    <property type="match status" value="1"/>
</dbReference>
<dbReference type="GO" id="GO:0004077">
    <property type="term" value="F:biotin--[biotin carboxyl-carrier protein] ligase activity"/>
    <property type="evidence" value="ECO:0007669"/>
    <property type="project" value="InterPro"/>
</dbReference>
<keyword evidence="1" id="KW-0436">Ligase</keyword>
<feature type="domain" description="BPL/LPL catalytic" evidence="2">
    <location>
        <begin position="1"/>
        <end position="120"/>
    </location>
</feature>
<dbReference type="NCBIfam" id="TIGR00121">
    <property type="entry name" value="birA_ligase"/>
    <property type="match status" value="1"/>
</dbReference>
<dbReference type="AlphaFoldDB" id="X1B608"/>
<name>X1B608_9ZZZZ</name>
<dbReference type="InterPro" id="IPR045864">
    <property type="entry name" value="aa-tRNA-synth_II/BPL/LPL"/>
</dbReference>
<dbReference type="PANTHER" id="PTHR12835">
    <property type="entry name" value="BIOTIN PROTEIN LIGASE"/>
    <property type="match status" value="1"/>
</dbReference>
<sequence length="133" mass="14897">MRPQVKSDKTTLLSLVAALSVCETIIALNRLSAAIKWPNDVRINGKKVAGILLESEADGNKIDFVILGIGINLNTDLNLLSPELRSNSTSVSHELNQSVDYYAFLKHLFLTLDRHYIKFINQCINSILSEWKN</sequence>
<organism evidence="3">
    <name type="scientific">marine sediment metagenome</name>
    <dbReference type="NCBI Taxonomy" id="412755"/>
    <lineage>
        <taxon>unclassified sequences</taxon>
        <taxon>metagenomes</taxon>
        <taxon>ecological metagenomes</taxon>
    </lineage>
</organism>
<dbReference type="PROSITE" id="PS51733">
    <property type="entry name" value="BPL_LPL_CATALYTIC"/>
    <property type="match status" value="1"/>
</dbReference>
<dbReference type="PANTHER" id="PTHR12835:SF5">
    <property type="entry name" value="BIOTIN--PROTEIN LIGASE"/>
    <property type="match status" value="1"/>
</dbReference>
<protein>
    <recommendedName>
        <fullName evidence="2">BPL/LPL catalytic domain-containing protein</fullName>
    </recommendedName>
</protein>
<feature type="non-terminal residue" evidence="3">
    <location>
        <position position="133"/>
    </location>
</feature>
<gene>
    <name evidence="3" type="ORF">S01H4_31338</name>
</gene>
<dbReference type="InterPro" id="IPR004143">
    <property type="entry name" value="BPL_LPL_catalytic"/>
</dbReference>